<keyword evidence="3" id="KW-0732">Signal</keyword>
<reference evidence="4 5" key="1">
    <citation type="submission" date="2020-08" db="EMBL/GenBank/DDBJ databases">
        <title>Sequencing the genomes of 1000 actinobacteria strains.</title>
        <authorList>
            <person name="Klenk H.-P."/>
        </authorList>
    </citation>
    <scope>NUCLEOTIDE SEQUENCE [LARGE SCALE GENOMIC DNA]</scope>
    <source>
        <strain evidence="4 5">DSM 43851</strain>
    </source>
</reference>
<dbReference type="PANTHER" id="PTHR37042">
    <property type="entry name" value="OUTER MEMBRANE PROTEIN RV1973"/>
    <property type="match status" value="1"/>
</dbReference>
<keyword evidence="2" id="KW-0472">Membrane</keyword>
<evidence type="ECO:0000313" key="4">
    <source>
        <dbReference type="EMBL" id="MBB5889048.1"/>
    </source>
</evidence>
<sequence length="157" mass="17105">MRTSLAIIVAAMAATVWFLVDQAPPMTNTALVDTDTTSQVEAQVKTAIENSFSYDYTDTARTAKAAQKVLVGDAMREYEQLFDKVRTQAAEQKLVLVSTVRAVAVRELADDDATLLVFLDQQAVRTPDNGNTSTSAQLRVVAHRDGATWRVTGLTVL</sequence>
<dbReference type="RefSeq" id="WP_184857680.1">
    <property type="nucleotide sequence ID" value="NZ_BAAAWY010000013.1"/>
</dbReference>
<comment type="subcellular location">
    <subcellularLocation>
        <location evidence="1">Membrane</location>
    </subcellularLocation>
</comment>
<organism evidence="4 5">
    <name type="scientific">Kutzneria kofuensis</name>
    <dbReference type="NCBI Taxonomy" id="103725"/>
    <lineage>
        <taxon>Bacteria</taxon>
        <taxon>Bacillati</taxon>
        <taxon>Actinomycetota</taxon>
        <taxon>Actinomycetes</taxon>
        <taxon>Pseudonocardiales</taxon>
        <taxon>Pseudonocardiaceae</taxon>
        <taxon>Kutzneria</taxon>
    </lineage>
</organism>
<proteinExistence type="predicted"/>
<dbReference type="AlphaFoldDB" id="A0A7W9KAJ0"/>
<evidence type="ECO:0000313" key="5">
    <source>
        <dbReference type="Proteomes" id="UP000585638"/>
    </source>
</evidence>
<keyword evidence="5" id="KW-1185">Reference proteome</keyword>
<comment type="caution">
    <text evidence="4">The sequence shown here is derived from an EMBL/GenBank/DDBJ whole genome shotgun (WGS) entry which is preliminary data.</text>
</comment>
<feature type="chain" id="PRO_5030652518" evidence="3">
    <location>
        <begin position="23"/>
        <end position="157"/>
    </location>
</feature>
<feature type="signal peptide" evidence="3">
    <location>
        <begin position="1"/>
        <end position="22"/>
    </location>
</feature>
<evidence type="ECO:0000256" key="1">
    <source>
        <dbReference type="ARBA" id="ARBA00004370"/>
    </source>
</evidence>
<gene>
    <name evidence="4" type="ORF">BJ998_000244</name>
</gene>
<dbReference type="Proteomes" id="UP000585638">
    <property type="component" value="Unassembled WGS sequence"/>
</dbReference>
<name>A0A7W9KAJ0_9PSEU</name>
<accession>A0A7W9KAJ0</accession>
<dbReference type="PANTHER" id="PTHR37042:SF4">
    <property type="entry name" value="OUTER MEMBRANE PROTEIN RV1973"/>
    <property type="match status" value="1"/>
</dbReference>
<dbReference type="GO" id="GO:0016020">
    <property type="term" value="C:membrane"/>
    <property type="evidence" value="ECO:0007669"/>
    <property type="project" value="UniProtKB-SubCell"/>
</dbReference>
<evidence type="ECO:0000256" key="3">
    <source>
        <dbReference type="SAM" id="SignalP"/>
    </source>
</evidence>
<dbReference type="EMBL" id="JACHIR010000001">
    <property type="protein sequence ID" value="MBB5889048.1"/>
    <property type="molecule type" value="Genomic_DNA"/>
</dbReference>
<evidence type="ECO:0000256" key="2">
    <source>
        <dbReference type="ARBA" id="ARBA00023136"/>
    </source>
</evidence>
<protein>
    <submittedName>
        <fullName evidence="4">Mce-associated membrane protein</fullName>
    </submittedName>
</protein>